<keyword evidence="2" id="KW-0812">Transmembrane</keyword>
<feature type="transmembrane region" description="Helical" evidence="2">
    <location>
        <begin position="207"/>
        <end position="225"/>
    </location>
</feature>
<proteinExistence type="predicted"/>
<evidence type="ECO:0000313" key="5">
    <source>
        <dbReference type="EMBL" id="WQB69357.1"/>
    </source>
</evidence>
<keyword evidence="2" id="KW-1133">Transmembrane helix</keyword>
<protein>
    <submittedName>
        <fullName evidence="5">DUF1775 domain-containing protein</fullName>
    </submittedName>
</protein>
<feature type="chain" id="PRO_5047471236" evidence="3">
    <location>
        <begin position="33"/>
        <end position="231"/>
    </location>
</feature>
<keyword evidence="3" id="KW-0732">Signal</keyword>
<gene>
    <name evidence="5" type="ORF">T9R20_11660</name>
</gene>
<dbReference type="InterPro" id="IPR006311">
    <property type="entry name" value="TAT_signal"/>
</dbReference>
<evidence type="ECO:0000256" key="3">
    <source>
        <dbReference type="SAM" id="SignalP"/>
    </source>
</evidence>
<accession>A0ABZ0V6Y5</accession>
<evidence type="ECO:0000313" key="6">
    <source>
        <dbReference type="Proteomes" id="UP001324533"/>
    </source>
</evidence>
<dbReference type="EMBL" id="CP139779">
    <property type="protein sequence ID" value="WQB69357.1"/>
    <property type="molecule type" value="Genomic_DNA"/>
</dbReference>
<evidence type="ECO:0000256" key="1">
    <source>
        <dbReference type="SAM" id="MobiDB-lite"/>
    </source>
</evidence>
<evidence type="ECO:0000259" key="4">
    <source>
        <dbReference type="Pfam" id="PF07987"/>
    </source>
</evidence>
<name>A0ABZ0V6Y5_9MICO</name>
<sequence length="231" mass="23167">MTASASRRTPLVATGSLLGLALVLAAPLAASAHIGVSPEVAPAGTRTTLHFSFSHGCEDSPTTTLAVDIPEEVATATPVVDGEWTITRDVGADGVPTRVTFTADEPIESGLRASVALDVTFAEASTGATVAFPVEQTCVTGSTAWNEVAEAGAEEPEHPAPVVLVSAPEDGVASEHGASHGGAASENPAETPAATEQTGTDDPVARGLAAASLATGVGALVVALWRRRARS</sequence>
<dbReference type="PROSITE" id="PS51318">
    <property type="entry name" value="TAT"/>
    <property type="match status" value="1"/>
</dbReference>
<organism evidence="5 6">
    <name type="scientific">Microbacterium invictum</name>
    <dbReference type="NCBI Taxonomy" id="515415"/>
    <lineage>
        <taxon>Bacteria</taxon>
        <taxon>Bacillati</taxon>
        <taxon>Actinomycetota</taxon>
        <taxon>Actinomycetes</taxon>
        <taxon>Micrococcales</taxon>
        <taxon>Microbacteriaceae</taxon>
        <taxon>Microbacterium</taxon>
    </lineage>
</organism>
<evidence type="ECO:0000256" key="2">
    <source>
        <dbReference type="SAM" id="Phobius"/>
    </source>
</evidence>
<keyword evidence="2" id="KW-0472">Membrane</keyword>
<dbReference type="Proteomes" id="UP001324533">
    <property type="component" value="Chromosome"/>
</dbReference>
<feature type="signal peptide" evidence="3">
    <location>
        <begin position="1"/>
        <end position="32"/>
    </location>
</feature>
<feature type="domain" description="YncI copper-binding" evidence="4">
    <location>
        <begin position="33"/>
        <end position="163"/>
    </location>
</feature>
<feature type="region of interest" description="Disordered" evidence="1">
    <location>
        <begin position="171"/>
        <end position="201"/>
    </location>
</feature>
<reference evidence="5 6" key="1">
    <citation type="submission" date="2023-06" db="EMBL/GenBank/DDBJ databases">
        <title>Rock-solubilizing bacteria, Microbacterium invictum, promotes re-establishment of vegetation in rocky wasteland by accelerating rock bio-weathering and reshaping soil bacterial community.</title>
        <authorList>
            <person name="Liu C."/>
        </authorList>
    </citation>
    <scope>NUCLEOTIDE SEQUENCE [LARGE SCALE GENOMIC DNA]</scope>
    <source>
        <strain evidence="5 6">X-18</strain>
    </source>
</reference>
<dbReference type="Pfam" id="PF07987">
    <property type="entry name" value="DUF1775"/>
    <property type="match status" value="1"/>
</dbReference>
<dbReference type="InterPro" id="IPR012533">
    <property type="entry name" value="YcnI-copper_dom"/>
</dbReference>
<keyword evidence="6" id="KW-1185">Reference proteome</keyword>
<dbReference type="Gene3D" id="2.60.40.2230">
    <property type="entry name" value="Uncharacterised protein YcnI-like PF07987, DUF1775"/>
    <property type="match status" value="1"/>
</dbReference>
<dbReference type="InterPro" id="IPR038507">
    <property type="entry name" value="YcnI-like_sf"/>
</dbReference>
<dbReference type="RefSeq" id="WP_322409476.1">
    <property type="nucleotide sequence ID" value="NZ_CP139779.1"/>
</dbReference>